<dbReference type="Pfam" id="PF13456">
    <property type="entry name" value="RVT_3"/>
    <property type="match status" value="1"/>
</dbReference>
<reference evidence="3" key="1">
    <citation type="submission" date="2019-12" db="EMBL/GenBank/DDBJ databases">
        <title>Genome sequencing and annotation of Brassica cretica.</title>
        <authorList>
            <person name="Studholme D.J."/>
            <person name="Sarris P."/>
        </authorList>
    </citation>
    <scope>NUCLEOTIDE SEQUENCE</scope>
    <source>
        <strain evidence="3">PFS-109/04</strain>
        <tissue evidence="3">Leaf</tissue>
    </source>
</reference>
<feature type="region of interest" description="Disordered" evidence="1">
    <location>
        <begin position="143"/>
        <end position="163"/>
    </location>
</feature>
<dbReference type="GO" id="GO:0004523">
    <property type="term" value="F:RNA-DNA hybrid ribonuclease activity"/>
    <property type="evidence" value="ECO:0007669"/>
    <property type="project" value="InterPro"/>
</dbReference>
<evidence type="ECO:0000256" key="1">
    <source>
        <dbReference type="SAM" id="MobiDB-lite"/>
    </source>
</evidence>
<accession>A0A8S9RGM5</accession>
<protein>
    <recommendedName>
        <fullName evidence="2">RNase H type-1 domain-containing protein</fullName>
    </recommendedName>
</protein>
<organism evidence="3 4">
    <name type="scientific">Brassica cretica</name>
    <name type="common">Mustard</name>
    <dbReference type="NCBI Taxonomy" id="69181"/>
    <lineage>
        <taxon>Eukaryota</taxon>
        <taxon>Viridiplantae</taxon>
        <taxon>Streptophyta</taxon>
        <taxon>Embryophyta</taxon>
        <taxon>Tracheophyta</taxon>
        <taxon>Spermatophyta</taxon>
        <taxon>Magnoliopsida</taxon>
        <taxon>eudicotyledons</taxon>
        <taxon>Gunneridae</taxon>
        <taxon>Pentapetalae</taxon>
        <taxon>rosids</taxon>
        <taxon>malvids</taxon>
        <taxon>Brassicales</taxon>
        <taxon>Brassicaceae</taxon>
        <taxon>Brassiceae</taxon>
        <taxon>Brassica</taxon>
    </lineage>
</organism>
<comment type="caution">
    <text evidence="3">The sequence shown here is derived from an EMBL/GenBank/DDBJ whole genome shotgun (WGS) entry which is preliminary data.</text>
</comment>
<feature type="domain" description="RNase H type-1" evidence="2">
    <location>
        <begin position="205"/>
        <end position="274"/>
    </location>
</feature>
<sequence>MRHRNREGVRRRVKVKVESGGIGGFRRSGLGGDIGFGMKGINWLEDESEDFTGSGTGEARRAEESVDGIIGAECTLAESVEIFLVYDLLHLDYVSLFHEWRCDSNNEINGSSLLVVSDPLFLGAVAKPENEFTIDPHFVSRSPPSRRCSNHQQLRPNMENPEVSCDDDDELPLSHIVDVEDFRSYCADEQVWSKERVSITERGDSSSGYSGIGVVLKRSGDFELIQVQKKLDFYAEESVANYLALLYGLTVALQNNLLFVVAVTVSEFLYNQASRSFKWFNYLFCSFVVYMKMALMSSEEKSEIPILVALRERMLEKTRNFDGFVLKIALLCDHDQALSVAQVAVCDLQNSRADGNCIACGTSEG</sequence>
<name>A0A8S9RGM5_BRACR</name>
<dbReference type="AlphaFoldDB" id="A0A8S9RGM5"/>
<evidence type="ECO:0000313" key="4">
    <source>
        <dbReference type="Proteomes" id="UP000712600"/>
    </source>
</evidence>
<evidence type="ECO:0000259" key="2">
    <source>
        <dbReference type="Pfam" id="PF13456"/>
    </source>
</evidence>
<proteinExistence type="predicted"/>
<evidence type="ECO:0000313" key="3">
    <source>
        <dbReference type="EMBL" id="KAF3571597.1"/>
    </source>
</evidence>
<gene>
    <name evidence="3" type="ORF">F2Q69_00059346</name>
</gene>
<dbReference type="EMBL" id="QGKX02000095">
    <property type="protein sequence ID" value="KAF3571597.1"/>
    <property type="molecule type" value="Genomic_DNA"/>
</dbReference>
<dbReference type="InterPro" id="IPR002156">
    <property type="entry name" value="RNaseH_domain"/>
</dbReference>
<dbReference type="GO" id="GO:0003676">
    <property type="term" value="F:nucleic acid binding"/>
    <property type="evidence" value="ECO:0007669"/>
    <property type="project" value="InterPro"/>
</dbReference>
<dbReference type="Proteomes" id="UP000712600">
    <property type="component" value="Unassembled WGS sequence"/>
</dbReference>